<evidence type="ECO:0000313" key="10">
    <source>
        <dbReference type="Proteomes" id="UP001260188"/>
    </source>
</evidence>
<dbReference type="InterPro" id="IPR027417">
    <property type="entry name" value="P-loop_NTPase"/>
</dbReference>
<protein>
    <submittedName>
        <fullName evidence="9">Peptide/nickel transport system ATP-binding protein</fullName>
    </submittedName>
</protein>
<dbReference type="PROSITE" id="PS00211">
    <property type="entry name" value="ABC_TRANSPORTER_1"/>
    <property type="match status" value="2"/>
</dbReference>
<dbReference type="SMART" id="SM00382">
    <property type="entry name" value="AAA"/>
    <property type="match status" value="2"/>
</dbReference>
<evidence type="ECO:0000256" key="1">
    <source>
        <dbReference type="ARBA" id="ARBA00004202"/>
    </source>
</evidence>
<keyword evidence="3" id="KW-0813">Transport</keyword>
<evidence type="ECO:0000256" key="5">
    <source>
        <dbReference type="ARBA" id="ARBA00022741"/>
    </source>
</evidence>
<dbReference type="Pfam" id="PF00005">
    <property type="entry name" value="ABC_tran"/>
    <property type="match status" value="2"/>
</dbReference>
<dbReference type="PANTHER" id="PTHR43297:SF2">
    <property type="entry name" value="DIPEPTIDE TRANSPORT ATP-BINDING PROTEIN DPPD"/>
    <property type="match status" value="1"/>
</dbReference>
<dbReference type="SUPFAM" id="SSF52540">
    <property type="entry name" value="P-loop containing nucleoside triphosphate hydrolases"/>
    <property type="match status" value="2"/>
</dbReference>
<evidence type="ECO:0000259" key="8">
    <source>
        <dbReference type="PROSITE" id="PS50893"/>
    </source>
</evidence>
<dbReference type="CDD" id="cd03257">
    <property type="entry name" value="ABC_NikE_OppD_transporters"/>
    <property type="match status" value="2"/>
</dbReference>
<feature type="domain" description="ABC transporter" evidence="8">
    <location>
        <begin position="9"/>
        <end position="266"/>
    </location>
</feature>
<evidence type="ECO:0000256" key="4">
    <source>
        <dbReference type="ARBA" id="ARBA00022475"/>
    </source>
</evidence>
<gene>
    <name evidence="9" type="ORF">QE367_000928</name>
</gene>
<keyword evidence="4" id="KW-1003">Cell membrane</keyword>
<dbReference type="PROSITE" id="PS50893">
    <property type="entry name" value="ABC_TRANSPORTER_2"/>
    <property type="match status" value="2"/>
</dbReference>
<organism evidence="9 10">
    <name type="scientific">Microbacterium paludicola</name>
    <dbReference type="NCBI Taxonomy" id="300019"/>
    <lineage>
        <taxon>Bacteria</taxon>
        <taxon>Bacillati</taxon>
        <taxon>Actinomycetota</taxon>
        <taxon>Actinomycetes</taxon>
        <taxon>Micrococcales</taxon>
        <taxon>Microbacteriaceae</taxon>
        <taxon>Microbacterium</taxon>
    </lineage>
</organism>
<dbReference type="InterPro" id="IPR017871">
    <property type="entry name" value="ABC_transporter-like_CS"/>
</dbReference>
<keyword evidence="7" id="KW-0472">Membrane</keyword>
<dbReference type="InterPro" id="IPR013563">
    <property type="entry name" value="Oligopep_ABC_C"/>
</dbReference>
<evidence type="ECO:0000256" key="2">
    <source>
        <dbReference type="ARBA" id="ARBA00005417"/>
    </source>
</evidence>
<dbReference type="GO" id="GO:0005524">
    <property type="term" value="F:ATP binding"/>
    <property type="evidence" value="ECO:0007669"/>
    <property type="project" value="UniProtKB-KW"/>
</dbReference>
<dbReference type="NCBIfam" id="NF008453">
    <property type="entry name" value="PRK11308.1"/>
    <property type="match status" value="2"/>
</dbReference>
<evidence type="ECO:0000256" key="7">
    <source>
        <dbReference type="ARBA" id="ARBA00023136"/>
    </source>
</evidence>
<keyword evidence="6 9" id="KW-0067">ATP-binding</keyword>
<comment type="subcellular location">
    <subcellularLocation>
        <location evidence="1">Cell membrane</location>
        <topology evidence="1">Peripheral membrane protein</topology>
    </subcellularLocation>
</comment>
<dbReference type="PANTHER" id="PTHR43297">
    <property type="entry name" value="OLIGOPEPTIDE TRANSPORT ATP-BINDING PROTEIN APPD"/>
    <property type="match status" value="1"/>
</dbReference>
<comment type="similarity">
    <text evidence="2">Belongs to the ABC transporter superfamily.</text>
</comment>
<dbReference type="Gene3D" id="3.40.50.300">
    <property type="entry name" value="P-loop containing nucleotide triphosphate hydrolases"/>
    <property type="match status" value="2"/>
</dbReference>
<dbReference type="Pfam" id="PF08352">
    <property type="entry name" value="oligo_HPY"/>
    <property type="match status" value="1"/>
</dbReference>
<accession>A0ABU1HYJ9</accession>
<name>A0ABU1HYJ9_9MICO</name>
<proteinExistence type="inferred from homology"/>
<keyword evidence="5" id="KW-0547">Nucleotide-binding</keyword>
<evidence type="ECO:0000256" key="3">
    <source>
        <dbReference type="ARBA" id="ARBA00022448"/>
    </source>
</evidence>
<dbReference type="RefSeq" id="WP_309665099.1">
    <property type="nucleotide sequence ID" value="NZ_JAVIZA010000001.1"/>
</dbReference>
<dbReference type="Proteomes" id="UP001260188">
    <property type="component" value="Unassembled WGS sequence"/>
</dbReference>
<dbReference type="InterPro" id="IPR050388">
    <property type="entry name" value="ABC_Ni/Peptide_Import"/>
</dbReference>
<keyword evidence="10" id="KW-1185">Reference proteome</keyword>
<sequence>MTAAAHPVLSVRDLRVAIGTKEIVHGLGFDVSAGQTLGIVGESGSGKTMSVLAATGLIDTPGARVSGSSVLRRRNDDGSIDAAGVELVGASERTLRSVHGDRVGFVFQDPSTSLNPFLTVGRQITESLETHRRLSRRAARTRAIDLLDAVGLPRPDERVDAYPHQFSGGQRQRAMIAIALACDPALLIADEPTTALDVTTQAQIIDLVRELQNERGTAVVWISHDLGVIGQVADDVLVLREGRTREHRPVEDVYAAPEDDYTRELLRARPRIVADAGPPEPAASESLLEVTDLDVSFTIPTPTGRRTIHAVDGVSFSVRRGCTTALVGESGSGKSTIANALTGLVRPDSGTATLAGRDVLRSGRRDRRRISMVFQDPFASLDPRRSVGDAIIEPLTVHRLGGPTAAARERRTAELLDMVGLPAAFATRFPHELSGGQRQRISIARALALEPEVMILDEATASLDVSVQAHVLDLLRDLQSELGLTYLFIAHDLAIVQQMSHDVVVLRDGKVVESAPARRIFAEPSDEYTRRLLAAVPPEEPRARLTLS</sequence>
<dbReference type="InterPro" id="IPR003439">
    <property type="entry name" value="ABC_transporter-like_ATP-bd"/>
</dbReference>
<evidence type="ECO:0000313" key="9">
    <source>
        <dbReference type="EMBL" id="MDR6166724.1"/>
    </source>
</evidence>
<reference evidence="9 10" key="1">
    <citation type="submission" date="2023-08" db="EMBL/GenBank/DDBJ databases">
        <title>Functional and genomic diversity of the sorghum phyllosphere microbiome.</title>
        <authorList>
            <person name="Shade A."/>
        </authorList>
    </citation>
    <scope>NUCLEOTIDE SEQUENCE [LARGE SCALE GENOMIC DNA]</scope>
    <source>
        <strain evidence="9 10">SORGH_AS_0919</strain>
    </source>
</reference>
<dbReference type="InterPro" id="IPR003593">
    <property type="entry name" value="AAA+_ATPase"/>
</dbReference>
<dbReference type="EMBL" id="JAVIZA010000001">
    <property type="protein sequence ID" value="MDR6166724.1"/>
    <property type="molecule type" value="Genomic_DNA"/>
</dbReference>
<evidence type="ECO:0000256" key="6">
    <source>
        <dbReference type="ARBA" id="ARBA00022840"/>
    </source>
</evidence>
<comment type="caution">
    <text evidence="9">The sequence shown here is derived from an EMBL/GenBank/DDBJ whole genome shotgun (WGS) entry which is preliminary data.</text>
</comment>
<feature type="domain" description="ABC transporter" evidence="8">
    <location>
        <begin position="290"/>
        <end position="533"/>
    </location>
</feature>